<dbReference type="PANTHER" id="PTHR30193">
    <property type="entry name" value="ABC TRANSPORTER PERMEASE PROTEIN"/>
    <property type="match status" value="1"/>
</dbReference>
<dbReference type="InterPro" id="IPR035906">
    <property type="entry name" value="MetI-like_sf"/>
</dbReference>
<dbReference type="Pfam" id="PF00528">
    <property type="entry name" value="BPD_transp_1"/>
    <property type="match status" value="1"/>
</dbReference>
<evidence type="ECO:0000256" key="1">
    <source>
        <dbReference type="ARBA" id="ARBA00004651"/>
    </source>
</evidence>
<dbReference type="AlphaFoldDB" id="A0A3D9IAH4"/>
<gene>
    <name evidence="9" type="ORF">DFP98_13448</name>
</gene>
<accession>A0A3D9IAH4</accession>
<keyword evidence="5 7" id="KW-1133">Transmembrane helix</keyword>
<dbReference type="RefSeq" id="WP_116064571.1">
    <property type="nucleotide sequence ID" value="NZ_QRDZ01000034.1"/>
</dbReference>
<evidence type="ECO:0000256" key="3">
    <source>
        <dbReference type="ARBA" id="ARBA00022475"/>
    </source>
</evidence>
<keyword evidence="10" id="KW-1185">Reference proteome</keyword>
<dbReference type="Gene3D" id="1.10.3720.10">
    <property type="entry name" value="MetI-like"/>
    <property type="match status" value="1"/>
</dbReference>
<dbReference type="GO" id="GO:0005886">
    <property type="term" value="C:plasma membrane"/>
    <property type="evidence" value="ECO:0007669"/>
    <property type="project" value="UniProtKB-SubCell"/>
</dbReference>
<protein>
    <submittedName>
        <fullName evidence="9">Raffinose/stachyose/melibiose transport system permease protein/N-acetylglucosamine transport system permease protein</fullName>
    </submittedName>
</protein>
<feature type="transmembrane region" description="Helical" evidence="7">
    <location>
        <begin position="28"/>
        <end position="47"/>
    </location>
</feature>
<dbReference type="GO" id="GO:0055085">
    <property type="term" value="P:transmembrane transport"/>
    <property type="evidence" value="ECO:0007669"/>
    <property type="project" value="InterPro"/>
</dbReference>
<sequence>MSELSNPVANAAVPGVNWNRKAKFQKRLFILLATVPMFAGYIVFTLYPNLLSVYYSLLNWDGIKEPVFVGLDNFGNLLKDEFVWRALRHNLILMGTVTPAVILISLILAYLIANKGYRFSSLFKVIFFFPNILSTVAISLLWAFVYDGSFGLLNAGLRLFGVDIGNYYWLGETGTAIWAIIPPSVWGAAGFYFVIFVNAMSTIPKSLYEAAILEGASHRIRLFNITVPLIMPIIRIAVLFLMLGVFKGFENILILTNGGPSGSTEVLGLYMFNIAFGSGIHNYGYASAIGMLLFIILVAAKLTIDRFTANRDSEF</sequence>
<dbReference type="SUPFAM" id="SSF161098">
    <property type="entry name" value="MetI-like"/>
    <property type="match status" value="1"/>
</dbReference>
<comment type="subcellular location">
    <subcellularLocation>
        <location evidence="1 7">Cell membrane</location>
        <topology evidence="1 7">Multi-pass membrane protein</topology>
    </subcellularLocation>
</comment>
<dbReference type="InterPro" id="IPR000515">
    <property type="entry name" value="MetI-like"/>
</dbReference>
<feature type="domain" description="ABC transmembrane type-1" evidence="8">
    <location>
        <begin position="87"/>
        <end position="304"/>
    </location>
</feature>
<organism evidence="9 10">
    <name type="scientific">Cohnella phaseoli</name>
    <dbReference type="NCBI Taxonomy" id="456490"/>
    <lineage>
        <taxon>Bacteria</taxon>
        <taxon>Bacillati</taxon>
        <taxon>Bacillota</taxon>
        <taxon>Bacilli</taxon>
        <taxon>Bacillales</taxon>
        <taxon>Paenibacillaceae</taxon>
        <taxon>Cohnella</taxon>
    </lineage>
</organism>
<evidence type="ECO:0000256" key="7">
    <source>
        <dbReference type="RuleBase" id="RU363032"/>
    </source>
</evidence>
<feature type="transmembrane region" description="Helical" evidence="7">
    <location>
        <begin position="91"/>
        <end position="113"/>
    </location>
</feature>
<feature type="transmembrane region" description="Helical" evidence="7">
    <location>
        <begin position="176"/>
        <end position="201"/>
    </location>
</feature>
<evidence type="ECO:0000256" key="4">
    <source>
        <dbReference type="ARBA" id="ARBA00022692"/>
    </source>
</evidence>
<feature type="transmembrane region" description="Helical" evidence="7">
    <location>
        <begin position="125"/>
        <end position="145"/>
    </location>
</feature>
<keyword evidence="6 7" id="KW-0472">Membrane</keyword>
<dbReference type="PANTHER" id="PTHR30193:SF37">
    <property type="entry name" value="INNER MEMBRANE ABC TRANSPORTER PERMEASE PROTEIN YCJO"/>
    <property type="match status" value="1"/>
</dbReference>
<dbReference type="CDD" id="cd06261">
    <property type="entry name" value="TM_PBP2"/>
    <property type="match status" value="1"/>
</dbReference>
<evidence type="ECO:0000256" key="5">
    <source>
        <dbReference type="ARBA" id="ARBA00022989"/>
    </source>
</evidence>
<feature type="transmembrane region" description="Helical" evidence="7">
    <location>
        <begin position="222"/>
        <end position="246"/>
    </location>
</feature>
<evidence type="ECO:0000313" key="9">
    <source>
        <dbReference type="EMBL" id="RED58206.1"/>
    </source>
</evidence>
<evidence type="ECO:0000256" key="2">
    <source>
        <dbReference type="ARBA" id="ARBA00022448"/>
    </source>
</evidence>
<evidence type="ECO:0000259" key="8">
    <source>
        <dbReference type="PROSITE" id="PS50928"/>
    </source>
</evidence>
<evidence type="ECO:0000256" key="6">
    <source>
        <dbReference type="ARBA" id="ARBA00023136"/>
    </source>
</evidence>
<comment type="similarity">
    <text evidence="7">Belongs to the binding-protein-dependent transport system permease family.</text>
</comment>
<dbReference type="Proteomes" id="UP000256977">
    <property type="component" value="Unassembled WGS sequence"/>
</dbReference>
<keyword evidence="4 7" id="KW-0812">Transmembrane</keyword>
<comment type="caution">
    <text evidence="9">The sequence shown here is derived from an EMBL/GenBank/DDBJ whole genome shotgun (WGS) entry which is preliminary data.</text>
</comment>
<dbReference type="OrthoDB" id="152280at2"/>
<dbReference type="InterPro" id="IPR051393">
    <property type="entry name" value="ABC_transporter_permease"/>
</dbReference>
<dbReference type="EMBL" id="QRDZ01000034">
    <property type="protein sequence ID" value="RED58206.1"/>
    <property type="molecule type" value="Genomic_DNA"/>
</dbReference>
<dbReference type="PROSITE" id="PS50928">
    <property type="entry name" value="ABC_TM1"/>
    <property type="match status" value="1"/>
</dbReference>
<name>A0A3D9IAH4_9BACL</name>
<evidence type="ECO:0000313" key="10">
    <source>
        <dbReference type="Proteomes" id="UP000256977"/>
    </source>
</evidence>
<keyword evidence="3" id="KW-1003">Cell membrane</keyword>
<feature type="transmembrane region" description="Helical" evidence="7">
    <location>
        <begin position="283"/>
        <end position="304"/>
    </location>
</feature>
<keyword evidence="2 7" id="KW-0813">Transport</keyword>
<reference evidence="9 10" key="1">
    <citation type="submission" date="2018-07" db="EMBL/GenBank/DDBJ databases">
        <title>Genomic Encyclopedia of Type Strains, Phase III (KMG-III): the genomes of soil and plant-associated and newly described type strains.</title>
        <authorList>
            <person name="Whitman W."/>
        </authorList>
    </citation>
    <scope>NUCLEOTIDE SEQUENCE [LARGE SCALE GENOMIC DNA]</scope>
    <source>
        <strain evidence="9 10">CECT 7287</strain>
    </source>
</reference>
<proteinExistence type="inferred from homology"/>